<dbReference type="PANTHER" id="PTHR42732:SF2">
    <property type="entry name" value="BETA-MANNOSIDASE"/>
    <property type="match status" value="1"/>
</dbReference>
<dbReference type="InterPro" id="IPR051913">
    <property type="entry name" value="GH2_Domain-Containing"/>
</dbReference>
<dbReference type="Proteomes" id="UP000476411">
    <property type="component" value="Chromosome"/>
</dbReference>
<evidence type="ECO:0000259" key="8">
    <source>
        <dbReference type="Pfam" id="PF22666"/>
    </source>
</evidence>
<keyword evidence="2 9" id="KW-0378">Hydrolase</keyword>
<evidence type="ECO:0000256" key="2">
    <source>
        <dbReference type="ARBA" id="ARBA00022801"/>
    </source>
</evidence>
<dbReference type="InterPro" id="IPR006102">
    <property type="entry name" value="Ig-like_GH2"/>
</dbReference>
<evidence type="ECO:0000256" key="4">
    <source>
        <dbReference type="PROSITE-ProRule" id="PRU00339"/>
    </source>
</evidence>
<dbReference type="Pfam" id="PF02836">
    <property type="entry name" value="Glyco_hydro_2_C"/>
    <property type="match status" value="1"/>
</dbReference>
<dbReference type="EMBL" id="CP048113">
    <property type="protein sequence ID" value="QHS61077.1"/>
    <property type="molecule type" value="Genomic_DNA"/>
</dbReference>
<feature type="domain" description="Glycoside hydrolase family 2 immunoglobulin-like beta-sandwich" evidence="6">
    <location>
        <begin position="221"/>
        <end position="311"/>
    </location>
</feature>
<dbReference type="InterPro" id="IPR036156">
    <property type="entry name" value="Beta-gal/glucu_dom_sf"/>
</dbReference>
<dbReference type="Gene3D" id="1.25.40.10">
    <property type="entry name" value="Tetratricopeptide repeat domain"/>
    <property type="match status" value="1"/>
</dbReference>
<feature type="domain" description="Glycoside hydrolase family 2 catalytic" evidence="7">
    <location>
        <begin position="394"/>
        <end position="462"/>
    </location>
</feature>
<feature type="chain" id="PRO_5025516491" evidence="5">
    <location>
        <begin position="24"/>
        <end position="878"/>
    </location>
</feature>
<feature type="domain" description="Beta-mannosidase-like galactose-binding" evidence="8">
    <location>
        <begin position="112"/>
        <end position="188"/>
    </location>
</feature>
<name>A0A6B9ZG29_9BACT</name>
<dbReference type="PANTHER" id="PTHR42732">
    <property type="entry name" value="BETA-GALACTOSIDASE"/>
    <property type="match status" value="1"/>
</dbReference>
<dbReference type="Gene3D" id="3.20.20.80">
    <property type="entry name" value="Glycosidases"/>
    <property type="match status" value="1"/>
</dbReference>
<dbReference type="InterPro" id="IPR008979">
    <property type="entry name" value="Galactose-bd-like_sf"/>
</dbReference>
<keyword evidence="10" id="KW-1185">Reference proteome</keyword>
<gene>
    <name evidence="9" type="ORF">GWR21_16160</name>
</gene>
<accession>A0A6B9ZG29</accession>
<dbReference type="Gene3D" id="2.60.40.10">
    <property type="entry name" value="Immunoglobulins"/>
    <property type="match status" value="1"/>
</dbReference>
<dbReference type="SUPFAM" id="SSF48452">
    <property type="entry name" value="TPR-like"/>
    <property type="match status" value="1"/>
</dbReference>
<evidence type="ECO:0000313" key="10">
    <source>
        <dbReference type="Proteomes" id="UP000476411"/>
    </source>
</evidence>
<dbReference type="GO" id="GO:0004553">
    <property type="term" value="F:hydrolase activity, hydrolyzing O-glycosyl compounds"/>
    <property type="evidence" value="ECO:0007669"/>
    <property type="project" value="InterPro"/>
</dbReference>
<feature type="repeat" description="TPR" evidence="4">
    <location>
        <begin position="827"/>
        <end position="860"/>
    </location>
</feature>
<keyword evidence="5" id="KW-0732">Signal</keyword>
<dbReference type="InterPro" id="IPR013783">
    <property type="entry name" value="Ig-like_fold"/>
</dbReference>
<evidence type="ECO:0000259" key="6">
    <source>
        <dbReference type="Pfam" id="PF00703"/>
    </source>
</evidence>
<keyword evidence="4" id="KW-0802">TPR repeat</keyword>
<dbReference type="InterPro" id="IPR011990">
    <property type="entry name" value="TPR-like_helical_dom_sf"/>
</dbReference>
<proteinExistence type="inferred from homology"/>
<dbReference type="InterPro" id="IPR006103">
    <property type="entry name" value="Glyco_hydro_2_cat"/>
</dbReference>
<evidence type="ECO:0000256" key="5">
    <source>
        <dbReference type="SAM" id="SignalP"/>
    </source>
</evidence>
<reference evidence="9 10" key="1">
    <citation type="submission" date="2020-01" db="EMBL/GenBank/DDBJ databases">
        <title>Complete genome sequence of Chitinophaga sp. H33E-04 isolated from quinoa roots.</title>
        <authorList>
            <person name="Weon H.-Y."/>
            <person name="Lee S.A."/>
        </authorList>
    </citation>
    <scope>NUCLEOTIDE SEQUENCE [LARGE SCALE GENOMIC DNA]</scope>
    <source>
        <strain evidence="9 10">H33E-04</strain>
    </source>
</reference>
<dbReference type="InterPro" id="IPR017853">
    <property type="entry name" value="GH"/>
</dbReference>
<dbReference type="RefSeq" id="WP_162332755.1">
    <property type="nucleotide sequence ID" value="NZ_CP048113.1"/>
</dbReference>
<dbReference type="Gene3D" id="2.60.120.260">
    <property type="entry name" value="Galactose-binding domain-like"/>
    <property type="match status" value="1"/>
</dbReference>
<dbReference type="Pfam" id="PF00703">
    <property type="entry name" value="Glyco_hydro_2"/>
    <property type="match status" value="1"/>
</dbReference>
<dbReference type="SUPFAM" id="SSF49303">
    <property type="entry name" value="beta-Galactosidase/glucuronidase domain"/>
    <property type="match status" value="1"/>
</dbReference>
<comment type="similarity">
    <text evidence="1">Belongs to the glycosyl hydrolase 2 family.</text>
</comment>
<dbReference type="SUPFAM" id="SSF51445">
    <property type="entry name" value="(Trans)glycosidases"/>
    <property type="match status" value="1"/>
</dbReference>
<dbReference type="KEGG" id="chih:GWR21_16160"/>
<dbReference type="InterPro" id="IPR019734">
    <property type="entry name" value="TPR_rpt"/>
</dbReference>
<evidence type="ECO:0000313" key="9">
    <source>
        <dbReference type="EMBL" id="QHS61077.1"/>
    </source>
</evidence>
<dbReference type="InterPro" id="IPR054593">
    <property type="entry name" value="Beta-mannosidase-like_N2"/>
</dbReference>
<dbReference type="PROSITE" id="PS50005">
    <property type="entry name" value="TPR"/>
    <property type="match status" value="1"/>
</dbReference>
<dbReference type="PROSITE" id="PS51257">
    <property type="entry name" value="PROKAR_LIPOPROTEIN"/>
    <property type="match status" value="1"/>
</dbReference>
<evidence type="ECO:0000256" key="3">
    <source>
        <dbReference type="ARBA" id="ARBA00023295"/>
    </source>
</evidence>
<keyword evidence="3" id="KW-0326">Glycosidase</keyword>
<organism evidence="9 10">
    <name type="scientific">Chitinophaga agri</name>
    <dbReference type="NCBI Taxonomy" id="2703787"/>
    <lineage>
        <taxon>Bacteria</taxon>
        <taxon>Pseudomonadati</taxon>
        <taxon>Bacteroidota</taxon>
        <taxon>Chitinophagia</taxon>
        <taxon>Chitinophagales</taxon>
        <taxon>Chitinophagaceae</taxon>
        <taxon>Chitinophaga</taxon>
    </lineage>
</organism>
<protein>
    <submittedName>
        <fullName evidence="9">Glycoside hydrolase family 2</fullName>
    </submittedName>
</protein>
<dbReference type="GO" id="GO:0005975">
    <property type="term" value="P:carbohydrate metabolic process"/>
    <property type="evidence" value="ECO:0007669"/>
    <property type="project" value="InterPro"/>
</dbReference>
<dbReference type="Pfam" id="PF22666">
    <property type="entry name" value="Glyco_hydro_2_N2"/>
    <property type="match status" value="1"/>
</dbReference>
<feature type="signal peptide" evidence="5">
    <location>
        <begin position="1"/>
        <end position="23"/>
    </location>
</feature>
<evidence type="ECO:0000259" key="7">
    <source>
        <dbReference type="Pfam" id="PF02836"/>
    </source>
</evidence>
<dbReference type="SUPFAM" id="SSF49785">
    <property type="entry name" value="Galactose-binding domain-like"/>
    <property type="match status" value="1"/>
</dbReference>
<sequence>MKRMHIAVATIALSCVLFNSSYAQTSQNSTWQMKPVSIQTRWAKDVNPQNVLPEYPRPQMVRNEWQNLNGLWEYAITAKDAAKPASFDGQILVPFPIESALSGVQKALLPTQRLWYKRTITKPDVAGGKRVLLHFGAVDWESSVYVNGKEIGGHAGGYQHFSFDITDALKDGVNELEVAVFDPTDKGINPYGKQVLNPGNIMYTASSGIWQTVWMETVPAAYIKNIRITPDIDKGNLKLEVLSAGASGDYTVEAIASNGKKVKGKPGTQLLLPVPNAKLWSPDQPYLYNLNVKLLYKGKVVDTIGSYFGMRKIEVKKDEKGIERLFLNNKYTYHLGVLDQGFWPEGLHTAPTDAALAFDVMAIKNMGYNTIRKHIKIEPARWYYHADKAGMLVWQDMVTCAGDKPEAKAQFEKENKENIAQLYNVPSIVLWVLFNEGWSRYDQQRLTEWMKKEDPSRIVNGHSGENYDKGSPAEVAKKWASSDLTDIHDYPGPGIPDALPGKARVLGEWGGVRVPTWKHQWNDLEGWGYIQVPASAFKLKYDSMVKKLKTLEEQGLSGSIYTEPFDVETEENGMMTYDREVIKISPEELRQIHSQMLPQAESYAAAPGVFKATLADTTNRDLQYASLLEQFRNGKREPDFLRELAIMANRLKDEKAASEVSAAYINTMSDPLTLGNLKFIDRFTKTSKDPGFKILLDNLKKADIVLDRKRATGKLKGIIYDEYIKPYDRLPKDSINWSRIGYAIMSKYPVPGEEILLIAKTVYYVNNKDVDSLAKATTELMAKYEADEHDELLNTVAWTMFESVSDTNLLKRALSWSKRSLQGKQKPHMADTYANLLHKLGRQEEAIEWEQKAIELDPSDKGFVYTLEKMKKGEKTWP</sequence>
<dbReference type="AlphaFoldDB" id="A0A6B9ZG29"/>
<evidence type="ECO:0000256" key="1">
    <source>
        <dbReference type="ARBA" id="ARBA00007401"/>
    </source>
</evidence>